<proteinExistence type="predicted"/>
<protein>
    <submittedName>
        <fullName evidence="1">E3 ubiquitin-protein ligase Ubr3-like</fullName>
    </submittedName>
</protein>
<reference evidence="1" key="1">
    <citation type="submission" date="2025-08" db="UniProtKB">
        <authorList>
            <consortium name="RefSeq"/>
        </authorList>
    </citation>
    <scope>IDENTIFICATION</scope>
    <source>
        <tissue evidence="1">Whole insect</tissue>
    </source>
</reference>
<organism evidence="1">
    <name type="scientific">Diabrotica virgifera virgifera</name>
    <name type="common">western corn rootworm</name>
    <dbReference type="NCBI Taxonomy" id="50390"/>
    <lineage>
        <taxon>Eukaryota</taxon>
        <taxon>Metazoa</taxon>
        <taxon>Ecdysozoa</taxon>
        <taxon>Arthropoda</taxon>
        <taxon>Hexapoda</taxon>
        <taxon>Insecta</taxon>
        <taxon>Pterygota</taxon>
        <taxon>Neoptera</taxon>
        <taxon>Endopterygota</taxon>
        <taxon>Coleoptera</taxon>
        <taxon>Polyphaga</taxon>
        <taxon>Cucujiformia</taxon>
        <taxon>Chrysomeloidea</taxon>
        <taxon>Chrysomelidae</taxon>
        <taxon>Galerucinae</taxon>
        <taxon>Diabroticina</taxon>
        <taxon>Diabroticites</taxon>
        <taxon>Diabrotica</taxon>
    </lineage>
</organism>
<sequence length="113" mass="12805">MVRSRPKGNMSHILEELNNLLIENDRKPNTMKMAEAIGKVMEDMSNSTQLKARFKFKNEKPIIHNLQSLLLFVTSIARTNLEVELIQRGGSLVQFSSGSTLLPKRDCIGMLTF</sequence>
<dbReference type="RefSeq" id="XP_028153040.1">
    <property type="nucleotide sequence ID" value="XM_028297239.1"/>
</dbReference>
<dbReference type="InParanoid" id="A0A6P7HB18"/>
<gene>
    <name evidence="1" type="primary">LOC114346504</name>
</gene>
<dbReference type="AlphaFoldDB" id="A0A6P7HB18"/>
<name>A0A6P7HB18_DIAVI</name>
<accession>A0A6P7HB18</accession>
<evidence type="ECO:0000313" key="1">
    <source>
        <dbReference type="RefSeq" id="XP_028153040.1"/>
    </source>
</evidence>